<evidence type="ECO:0000256" key="8">
    <source>
        <dbReference type="SAM" id="Phobius"/>
    </source>
</evidence>
<evidence type="ECO:0000313" key="10">
    <source>
        <dbReference type="EMBL" id="TGJ77984.1"/>
    </source>
</evidence>
<sequence>MTKVLICLPVIFLVASVVFSIRSVKDGKKPSKAAATQIFAFLAVCLLTFAVPVVASAATGTDANATAPTSQSQEAPASDSGKGLGLIAAAAVTAISGIGGAIAVAAAAPAAIGATSEEPKVFGKALIFVALGEGIALYGLLISILILNKI</sequence>
<evidence type="ECO:0000259" key="9">
    <source>
        <dbReference type="Pfam" id="PF00137"/>
    </source>
</evidence>
<comment type="similarity">
    <text evidence="2">Belongs to the ATPase C chain family.</text>
</comment>
<dbReference type="EMBL" id="SRMQ01000001">
    <property type="protein sequence ID" value="TGJ77984.1"/>
    <property type="molecule type" value="Genomic_DNA"/>
</dbReference>
<dbReference type="Pfam" id="PF00137">
    <property type="entry name" value="ATP-synt_C"/>
    <property type="match status" value="1"/>
</dbReference>
<comment type="subcellular location">
    <subcellularLocation>
        <location evidence="1">Membrane</location>
        <topology evidence="1">Multi-pass membrane protein</topology>
    </subcellularLocation>
</comment>
<gene>
    <name evidence="10" type="ORF">CAGA_03940</name>
</gene>
<dbReference type="Gene3D" id="1.20.120.610">
    <property type="entry name" value="lithium bound rotor ring of v- atpase"/>
    <property type="match status" value="1"/>
</dbReference>
<dbReference type="OrthoDB" id="5771683at2"/>
<dbReference type="GO" id="GO:0015078">
    <property type="term" value="F:proton transmembrane transporter activity"/>
    <property type="evidence" value="ECO:0007669"/>
    <property type="project" value="InterPro"/>
</dbReference>
<feature type="domain" description="V-ATPase proteolipid subunit C-like" evidence="9">
    <location>
        <begin position="87"/>
        <end position="146"/>
    </location>
</feature>
<dbReference type="Proteomes" id="UP000297714">
    <property type="component" value="Unassembled WGS sequence"/>
</dbReference>
<organism evidence="10 11">
    <name type="scientific">Caproiciproducens galactitolivorans</name>
    <dbReference type="NCBI Taxonomy" id="642589"/>
    <lineage>
        <taxon>Bacteria</taxon>
        <taxon>Bacillati</taxon>
        <taxon>Bacillota</taxon>
        <taxon>Clostridia</taxon>
        <taxon>Eubacteriales</taxon>
        <taxon>Acutalibacteraceae</taxon>
        <taxon>Caproiciproducens</taxon>
    </lineage>
</organism>
<evidence type="ECO:0000256" key="3">
    <source>
        <dbReference type="ARBA" id="ARBA00022692"/>
    </source>
</evidence>
<evidence type="ECO:0000256" key="2">
    <source>
        <dbReference type="ARBA" id="ARBA00006704"/>
    </source>
</evidence>
<reference evidence="10 11" key="1">
    <citation type="submission" date="2019-04" db="EMBL/GenBank/DDBJ databases">
        <authorList>
            <person name="Poehlein A."/>
            <person name="Bengelsdorf F.R."/>
            <person name="Duerre P."/>
            <person name="Daniel R."/>
        </authorList>
    </citation>
    <scope>NUCLEOTIDE SEQUENCE [LARGE SCALE GENOMIC DNA]</scope>
    <source>
        <strain evidence="10 11">BS-1</strain>
    </source>
</reference>
<evidence type="ECO:0000256" key="4">
    <source>
        <dbReference type="ARBA" id="ARBA00022989"/>
    </source>
</evidence>
<keyword evidence="5 8" id="KW-0472">Membrane</keyword>
<dbReference type="RefSeq" id="WP_135657141.1">
    <property type="nucleotide sequence ID" value="NZ_JAJUFJ010000001.1"/>
</dbReference>
<dbReference type="PRINTS" id="PR00124">
    <property type="entry name" value="ATPASEC"/>
</dbReference>
<keyword evidence="4 8" id="KW-1133">Transmembrane helix</keyword>
<name>A0A4Z0Y2N7_9FIRM</name>
<evidence type="ECO:0000256" key="6">
    <source>
        <dbReference type="ARBA" id="ARBA00032200"/>
    </source>
</evidence>
<accession>A0A4Z0Y2N7</accession>
<dbReference type="GO" id="GO:0045259">
    <property type="term" value="C:proton-transporting ATP synthase complex"/>
    <property type="evidence" value="ECO:0007669"/>
    <property type="project" value="InterPro"/>
</dbReference>
<feature type="transmembrane region" description="Helical" evidence="8">
    <location>
        <begin position="125"/>
        <end position="147"/>
    </location>
</feature>
<evidence type="ECO:0000256" key="1">
    <source>
        <dbReference type="ARBA" id="ARBA00004141"/>
    </source>
</evidence>
<dbReference type="AlphaFoldDB" id="A0A4Z0Y2N7"/>
<dbReference type="GO" id="GO:0015986">
    <property type="term" value="P:proton motive force-driven ATP synthesis"/>
    <property type="evidence" value="ECO:0007669"/>
    <property type="project" value="InterPro"/>
</dbReference>
<dbReference type="CDD" id="cd18120">
    <property type="entry name" value="ATP-synt_Vo_Ao_c"/>
    <property type="match status" value="1"/>
</dbReference>
<dbReference type="InterPro" id="IPR000454">
    <property type="entry name" value="ATP_synth_F0_csu"/>
</dbReference>
<proteinExistence type="inferred from homology"/>
<dbReference type="InterPro" id="IPR035921">
    <property type="entry name" value="F/V-ATP_Csub_sf"/>
</dbReference>
<dbReference type="GO" id="GO:0033177">
    <property type="term" value="C:proton-transporting two-sector ATPase complex, proton-transporting domain"/>
    <property type="evidence" value="ECO:0007669"/>
    <property type="project" value="InterPro"/>
</dbReference>
<keyword evidence="3 8" id="KW-0812">Transmembrane</keyword>
<evidence type="ECO:0000256" key="7">
    <source>
        <dbReference type="ARBA" id="ARBA00032887"/>
    </source>
</evidence>
<keyword evidence="11" id="KW-1185">Reference proteome</keyword>
<evidence type="ECO:0000256" key="5">
    <source>
        <dbReference type="ARBA" id="ARBA00023136"/>
    </source>
</evidence>
<comment type="caution">
    <text evidence="10">The sequence shown here is derived from an EMBL/GenBank/DDBJ whole genome shotgun (WGS) entry which is preliminary data.</text>
</comment>
<protein>
    <recommendedName>
        <fullName evidence="6">ATP synthase F(0) sector subunit c</fullName>
    </recommendedName>
    <alternativeName>
        <fullName evidence="7">F-type ATPase subunit c</fullName>
    </alternativeName>
</protein>
<feature type="transmembrane region" description="Helical" evidence="8">
    <location>
        <begin position="84"/>
        <end position="113"/>
    </location>
</feature>
<dbReference type="InterPro" id="IPR002379">
    <property type="entry name" value="ATPase_proteolipid_c-like_dom"/>
</dbReference>
<feature type="transmembrane region" description="Helical" evidence="8">
    <location>
        <begin position="36"/>
        <end position="63"/>
    </location>
</feature>
<dbReference type="SUPFAM" id="SSF81333">
    <property type="entry name" value="F1F0 ATP synthase subunit C"/>
    <property type="match status" value="1"/>
</dbReference>
<evidence type="ECO:0000313" key="11">
    <source>
        <dbReference type="Proteomes" id="UP000297714"/>
    </source>
</evidence>